<evidence type="ECO:0000256" key="1">
    <source>
        <dbReference type="SAM" id="MobiDB-lite"/>
    </source>
</evidence>
<feature type="region of interest" description="Disordered" evidence="1">
    <location>
        <begin position="1"/>
        <end position="76"/>
    </location>
</feature>
<evidence type="ECO:0000313" key="3">
    <source>
        <dbReference type="Proteomes" id="UP000887116"/>
    </source>
</evidence>
<feature type="compositionally biased region" description="Basic and acidic residues" evidence="1">
    <location>
        <begin position="55"/>
        <end position="76"/>
    </location>
</feature>
<reference evidence="2" key="1">
    <citation type="submission" date="2020-07" db="EMBL/GenBank/DDBJ databases">
        <title>Multicomponent nature underlies the extraordinary mechanical properties of spider dragline silk.</title>
        <authorList>
            <person name="Kono N."/>
            <person name="Nakamura H."/>
            <person name="Mori M."/>
            <person name="Yoshida Y."/>
            <person name="Ohtoshi R."/>
            <person name="Malay A.D."/>
            <person name="Moran D.A.P."/>
            <person name="Tomita M."/>
            <person name="Numata K."/>
            <person name="Arakawa K."/>
        </authorList>
    </citation>
    <scope>NUCLEOTIDE SEQUENCE</scope>
</reference>
<gene>
    <name evidence="2" type="ORF">TNCT_220361</name>
</gene>
<keyword evidence="3" id="KW-1185">Reference proteome</keyword>
<sequence length="127" mass="14685">MNLIKRSPSSSLQSNKNTKSPRRCGSREGATSRGGSATEGTARDYPERTPYPIRSRVDSRRTQGQESEVTRRELHTRPYYLHSRADIRMSGFSSPEERRFVFDRFQKRISQRTPSLEFEGSDLTWTP</sequence>
<organism evidence="2 3">
    <name type="scientific">Trichonephila clavata</name>
    <name type="common">Joro spider</name>
    <name type="synonym">Nephila clavata</name>
    <dbReference type="NCBI Taxonomy" id="2740835"/>
    <lineage>
        <taxon>Eukaryota</taxon>
        <taxon>Metazoa</taxon>
        <taxon>Ecdysozoa</taxon>
        <taxon>Arthropoda</taxon>
        <taxon>Chelicerata</taxon>
        <taxon>Arachnida</taxon>
        <taxon>Araneae</taxon>
        <taxon>Araneomorphae</taxon>
        <taxon>Entelegynae</taxon>
        <taxon>Araneoidea</taxon>
        <taxon>Nephilidae</taxon>
        <taxon>Trichonephila</taxon>
    </lineage>
</organism>
<evidence type="ECO:0000313" key="2">
    <source>
        <dbReference type="EMBL" id="GFQ77132.1"/>
    </source>
</evidence>
<accession>A0A8X6HM15</accession>
<dbReference type="AlphaFoldDB" id="A0A8X6HM15"/>
<comment type="caution">
    <text evidence="2">The sequence shown here is derived from an EMBL/GenBank/DDBJ whole genome shotgun (WGS) entry which is preliminary data.</text>
</comment>
<protein>
    <submittedName>
        <fullName evidence="2">Uncharacterized protein</fullName>
    </submittedName>
</protein>
<proteinExistence type="predicted"/>
<dbReference type="EMBL" id="BMAO01021745">
    <property type="protein sequence ID" value="GFQ77132.1"/>
    <property type="molecule type" value="Genomic_DNA"/>
</dbReference>
<name>A0A8X6HM15_TRICU</name>
<feature type="compositionally biased region" description="Polar residues" evidence="1">
    <location>
        <begin position="7"/>
        <end position="18"/>
    </location>
</feature>
<dbReference type="Proteomes" id="UP000887116">
    <property type="component" value="Unassembled WGS sequence"/>
</dbReference>